<name>A0A926FL29_AERHY</name>
<dbReference type="AlphaFoldDB" id="A0A926FL29"/>
<accession>A0A926FL29</accession>
<feature type="transmembrane region" description="Helical" evidence="1">
    <location>
        <begin position="20"/>
        <end position="37"/>
    </location>
</feature>
<protein>
    <submittedName>
        <fullName evidence="2">Uncharacterized protein</fullName>
    </submittedName>
</protein>
<keyword evidence="1" id="KW-0812">Transmembrane</keyword>
<reference evidence="2" key="1">
    <citation type="submission" date="2020-07" db="EMBL/GenBank/DDBJ databases">
        <title>Carbapenem Resistant Aeromonas hydrophila Carrying blacphA7 Isolated from Two Solid Organ Transplant Patients.</title>
        <authorList>
            <person name="Hilt E."/>
            <person name="Fitzwater S.P."/>
            <person name="Ward K."/>
            <person name="De St Maurice A."/>
            <person name="Chandrasekaran S."/>
            <person name="Garner O.B."/>
            <person name="Yang S."/>
        </authorList>
    </citation>
    <scope>NUCLEOTIDE SEQUENCE</scope>
    <source>
        <strain evidence="2">B-1</strain>
    </source>
</reference>
<proteinExistence type="predicted"/>
<evidence type="ECO:0000256" key="1">
    <source>
        <dbReference type="SAM" id="Phobius"/>
    </source>
</evidence>
<comment type="caution">
    <text evidence="2">The sequence shown here is derived from an EMBL/GenBank/DDBJ whole genome shotgun (WGS) entry which is preliminary data.</text>
</comment>
<organism evidence="2">
    <name type="scientific">Aeromonas hydrophila</name>
    <dbReference type="NCBI Taxonomy" id="644"/>
    <lineage>
        <taxon>Bacteria</taxon>
        <taxon>Pseudomonadati</taxon>
        <taxon>Pseudomonadota</taxon>
        <taxon>Gammaproteobacteria</taxon>
        <taxon>Aeromonadales</taxon>
        <taxon>Aeromonadaceae</taxon>
        <taxon>Aeromonas</taxon>
    </lineage>
</organism>
<keyword evidence="1" id="KW-1133">Transmembrane helix</keyword>
<dbReference type="EMBL" id="JACLAN010000001">
    <property type="protein sequence ID" value="MBC8673828.1"/>
    <property type="molecule type" value="Genomic_DNA"/>
</dbReference>
<evidence type="ECO:0000313" key="2">
    <source>
        <dbReference type="EMBL" id="MBC8673828.1"/>
    </source>
</evidence>
<sequence length="90" mass="9385">MELRERTPPAPGHHGSGKLAVWTLWLLILATAGTGWFQNTEMGFELGGGRLACLVYLGPAGHDSAAPAGHPVHLLAPAQQSGEAHVAKTP</sequence>
<keyword evidence="1" id="KW-0472">Membrane</keyword>
<gene>
    <name evidence="2" type="ORF">H2136_04265</name>
</gene>